<dbReference type="Gene3D" id="2.60.40.1180">
    <property type="entry name" value="Golgi alpha-mannosidase II"/>
    <property type="match status" value="1"/>
</dbReference>
<evidence type="ECO:0000256" key="2">
    <source>
        <dbReference type="ARBA" id="ARBA00022801"/>
    </source>
</evidence>
<keyword evidence="3" id="KW-0326">Glycosidase</keyword>
<dbReference type="GO" id="GO:0004574">
    <property type="term" value="F:oligo-1,6-glucosidase activity"/>
    <property type="evidence" value="ECO:0007669"/>
    <property type="project" value="TreeGrafter"/>
</dbReference>
<dbReference type="InterPro" id="IPR045857">
    <property type="entry name" value="O16G_dom_2"/>
</dbReference>
<dbReference type="FunFam" id="3.20.20.80:FF:000087">
    <property type="entry name" value="Oligo-1,6-glucosidase IMA1"/>
    <property type="match status" value="1"/>
</dbReference>
<evidence type="ECO:0000256" key="1">
    <source>
        <dbReference type="ARBA" id="ARBA00008061"/>
    </source>
</evidence>
<name>A0A8K0QTD7_9PLEO</name>
<keyword evidence="4" id="KW-0462">Maltose metabolism</keyword>
<evidence type="ECO:0000256" key="4">
    <source>
        <dbReference type="ARBA" id="ARBA00026248"/>
    </source>
</evidence>
<keyword evidence="8" id="KW-1185">Reference proteome</keyword>
<evidence type="ECO:0000259" key="6">
    <source>
        <dbReference type="SMART" id="SM00642"/>
    </source>
</evidence>
<evidence type="ECO:0000256" key="5">
    <source>
        <dbReference type="SAM" id="MobiDB-lite"/>
    </source>
</evidence>
<dbReference type="OrthoDB" id="1740265at2759"/>
<dbReference type="GO" id="GO:0005987">
    <property type="term" value="P:sucrose catabolic process"/>
    <property type="evidence" value="ECO:0007669"/>
    <property type="project" value="TreeGrafter"/>
</dbReference>
<protein>
    <submittedName>
        <fullName evidence="7">Glycoside hydrolase superfamily</fullName>
    </submittedName>
</protein>
<dbReference type="Proteomes" id="UP000813461">
    <property type="component" value="Unassembled WGS sequence"/>
</dbReference>
<dbReference type="CDD" id="cd11333">
    <property type="entry name" value="AmyAc_SI_OligoGlu_DGase"/>
    <property type="match status" value="1"/>
</dbReference>
<dbReference type="FunFam" id="3.20.20.80:FF:000064">
    <property type="entry name" value="Oligo-1,6-glucosidase"/>
    <property type="match status" value="1"/>
</dbReference>
<dbReference type="InterPro" id="IPR013780">
    <property type="entry name" value="Glyco_hydro_b"/>
</dbReference>
<feature type="region of interest" description="Disordered" evidence="5">
    <location>
        <begin position="72"/>
        <end position="92"/>
    </location>
</feature>
<dbReference type="Pfam" id="PF00128">
    <property type="entry name" value="Alpha-amylase"/>
    <property type="match status" value="1"/>
</dbReference>
<proteinExistence type="inferred from homology"/>
<dbReference type="SUPFAM" id="SSF51445">
    <property type="entry name" value="(Trans)glycosidases"/>
    <property type="match status" value="1"/>
</dbReference>
<dbReference type="GO" id="GO:0004556">
    <property type="term" value="F:alpha-amylase activity"/>
    <property type="evidence" value="ECO:0007669"/>
    <property type="project" value="TreeGrafter"/>
</dbReference>
<keyword evidence="2 7" id="KW-0378">Hydrolase</keyword>
<comment type="similarity">
    <text evidence="1">Belongs to the glycosyl hydrolase 13 family.</text>
</comment>
<dbReference type="Gene3D" id="3.20.20.80">
    <property type="entry name" value="Glycosidases"/>
    <property type="match status" value="1"/>
</dbReference>
<dbReference type="SMART" id="SM00642">
    <property type="entry name" value="Aamy"/>
    <property type="match status" value="1"/>
</dbReference>
<dbReference type="GO" id="GO:0004575">
    <property type="term" value="F:sucrose alpha-glucosidase activity"/>
    <property type="evidence" value="ECO:0007669"/>
    <property type="project" value="TreeGrafter"/>
</dbReference>
<dbReference type="Gene3D" id="3.90.400.10">
    <property type="entry name" value="Oligo-1,6-glucosidase, Domain 2"/>
    <property type="match status" value="1"/>
</dbReference>
<comment type="caution">
    <text evidence="7">The sequence shown here is derived from an EMBL/GenBank/DDBJ whole genome shotgun (WGS) entry which is preliminary data.</text>
</comment>
<dbReference type="GO" id="GO:0033934">
    <property type="term" value="F:glucan 1,4-alpha-maltotriohydrolase activity"/>
    <property type="evidence" value="ECO:0007669"/>
    <property type="project" value="TreeGrafter"/>
</dbReference>
<gene>
    <name evidence="7" type="ORF">FB567DRAFT_540242</name>
</gene>
<sequence>MSLATCRFAHPMSCEKPLPHAFLNSLDFPRGATDFEPHPHGDAHVESAIKPKSLSLPLPCRTDSEPDIIFPGNLPASQRHPHSGPTCTKGRQSNGPPLNYWCWQSLKHMYKRAPRAVASHSQERPFPIHIVYPSPAVHTFTATKPNRQLGHRLWTSTPHHKMTVTQRPWWKDGVVYQIYPASFKDSNGDGIGDLNGIISELDYIRSIGVDVIWICPMYDSPQVDMGYDVRNYEDVYAPYGTLQDMERLIDETHNRGMRIILDLVVNHTSDQHKWFQESRSSKDNPKRDWYIWRPARYVNGERKPPNNWVGNFTGSVWQWDEHTQEYYLHLFCPEQPDLNWENSETRQAIYKSAMEFWLERGVDGFRVDTVNMYSKGEMMDAPVTDPGSEWQFAGFQYCNGPRMAEFLSEMNAILEKYDAMTVGECPNTPDMKRVLEYVSAKEKQLNMVFQFDVVDVGQGPYKFQTTPRNWILPQFKRAIARTQDLIRAPSDGWTTVFLENHDQSRSITRFTSDLPQHRVAGGKMLALMMAALSGTLFIYQGQELGMTNFPETWDMSEYKDVDSSNYYKMVAARTNNDPKALADAKASLQHLARDHSRVPISWSAAPFNGFSPAEAKEQPWMRPLEDAEVCNAKQQQSDKTSVLAFWKRILQVRKEWNDVLVHGEYDDLDVEHLEIFCFSKTYNGKKAVAICNFSETARELEFPASVRDIKKELLVSSVDGHVENELKAFEGRIYLLA</sequence>
<dbReference type="PANTHER" id="PTHR10357">
    <property type="entry name" value="ALPHA-AMYLASE FAMILY MEMBER"/>
    <property type="match status" value="1"/>
</dbReference>
<dbReference type="EMBL" id="JAGMVJ010000029">
    <property type="protein sequence ID" value="KAH7069494.1"/>
    <property type="molecule type" value="Genomic_DNA"/>
</dbReference>
<reference evidence="7" key="1">
    <citation type="journal article" date="2021" name="Nat. Commun.">
        <title>Genetic determinants of endophytism in the Arabidopsis root mycobiome.</title>
        <authorList>
            <person name="Mesny F."/>
            <person name="Miyauchi S."/>
            <person name="Thiergart T."/>
            <person name="Pickel B."/>
            <person name="Atanasova L."/>
            <person name="Karlsson M."/>
            <person name="Huettel B."/>
            <person name="Barry K.W."/>
            <person name="Haridas S."/>
            <person name="Chen C."/>
            <person name="Bauer D."/>
            <person name="Andreopoulos W."/>
            <person name="Pangilinan J."/>
            <person name="LaButti K."/>
            <person name="Riley R."/>
            <person name="Lipzen A."/>
            <person name="Clum A."/>
            <person name="Drula E."/>
            <person name="Henrissat B."/>
            <person name="Kohler A."/>
            <person name="Grigoriev I.V."/>
            <person name="Martin F.M."/>
            <person name="Hacquard S."/>
        </authorList>
    </citation>
    <scope>NUCLEOTIDE SEQUENCE</scope>
    <source>
        <strain evidence="7">MPI-SDFR-AT-0120</strain>
    </source>
</reference>
<dbReference type="InterPro" id="IPR017853">
    <property type="entry name" value="GH"/>
</dbReference>
<evidence type="ECO:0000256" key="3">
    <source>
        <dbReference type="ARBA" id="ARBA00023295"/>
    </source>
</evidence>
<accession>A0A8K0QTD7</accession>
<feature type="domain" description="Glycosyl hydrolase family 13 catalytic" evidence="6">
    <location>
        <begin position="177"/>
        <end position="573"/>
    </location>
</feature>
<dbReference type="PANTHER" id="PTHR10357:SF179">
    <property type="entry name" value="NEUTRAL AND BASIC AMINO ACID TRANSPORT PROTEIN RBAT"/>
    <property type="match status" value="1"/>
</dbReference>
<dbReference type="InterPro" id="IPR006047">
    <property type="entry name" value="GH13_cat_dom"/>
</dbReference>
<dbReference type="AlphaFoldDB" id="A0A8K0QTD7"/>
<evidence type="ECO:0000313" key="8">
    <source>
        <dbReference type="Proteomes" id="UP000813461"/>
    </source>
</evidence>
<dbReference type="GO" id="GO:0000025">
    <property type="term" value="P:maltose catabolic process"/>
    <property type="evidence" value="ECO:0007669"/>
    <property type="project" value="TreeGrafter"/>
</dbReference>
<dbReference type="FunFam" id="3.90.400.10:FF:000004">
    <property type="entry name" value="Oligo-1,6-glucosidase"/>
    <property type="match status" value="1"/>
</dbReference>
<evidence type="ECO:0000313" key="7">
    <source>
        <dbReference type="EMBL" id="KAH7069494.1"/>
    </source>
</evidence>
<dbReference type="SUPFAM" id="SSF51011">
    <property type="entry name" value="Glycosyl hydrolase domain"/>
    <property type="match status" value="1"/>
</dbReference>
<organism evidence="7 8">
    <name type="scientific">Paraphoma chrysanthemicola</name>
    <dbReference type="NCBI Taxonomy" id="798071"/>
    <lineage>
        <taxon>Eukaryota</taxon>
        <taxon>Fungi</taxon>
        <taxon>Dikarya</taxon>
        <taxon>Ascomycota</taxon>
        <taxon>Pezizomycotina</taxon>
        <taxon>Dothideomycetes</taxon>
        <taxon>Pleosporomycetidae</taxon>
        <taxon>Pleosporales</taxon>
        <taxon>Pleosporineae</taxon>
        <taxon>Phaeosphaeriaceae</taxon>
        <taxon>Paraphoma</taxon>
    </lineage>
</organism>